<feature type="transmembrane region" description="Helical" evidence="1">
    <location>
        <begin position="129"/>
        <end position="149"/>
    </location>
</feature>
<keyword evidence="1" id="KW-1133">Transmembrane helix</keyword>
<feature type="transmembrane region" description="Helical" evidence="1">
    <location>
        <begin position="20"/>
        <end position="42"/>
    </location>
</feature>
<dbReference type="EMBL" id="QKNX01000001">
    <property type="protein sequence ID" value="TKR27625.1"/>
    <property type="molecule type" value="Genomic_DNA"/>
</dbReference>
<dbReference type="RefSeq" id="WP_137274912.1">
    <property type="nucleotide sequence ID" value="NZ_QKNX01000001.1"/>
</dbReference>
<name>A0A4U5JFS6_9EURY</name>
<dbReference type="InterPro" id="IPR052348">
    <property type="entry name" value="Metallopeptidase_M50B"/>
</dbReference>
<dbReference type="PANTHER" id="PTHR35864:SF1">
    <property type="entry name" value="ZINC METALLOPROTEASE YWHC-RELATED"/>
    <property type="match status" value="1"/>
</dbReference>
<keyword evidence="2" id="KW-0378">Hydrolase</keyword>
<keyword evidence="1" id="KW-0472">Membrane</keyword>
<comment type="caution">
    <text evidence="2">The sequence shown here is derived from an EMBL/GenBank/DDBJ whole genome shotgun (WGS) entry which is preliminary data.</text>
</comment>
<gene>
    <name evidence="2" type="ORF">DM868_00585</name>
</gene>
<evidence type="ECO:0000256" key="1">
    <source>
        <dbReference type="SAM" id="Phobius"/>
    </source>
</evidence>
<organism evidence="2 3">
    <name type="scientific">Natronomonas salsuginis</name>
    <dbReference type="NCBI Taxonomy" id="2217661"/>
    <lineage>
        <taxon>Archaea</taxon>
        <taxon>Methanobacteriati</taxon>
        <taxon>Methanobacteriota</taxon>
        <taxon>Stenosarchaea group</taxon>
        <taxon>Halobacteria</taxon>
        <taxon>Halobacteriales</taxon>
        <taxon>Natronomonadaceae</taxon>
        <taxon>Natronomonas</taxon>
    </lineage>
</organism>
<dbReference type="GO" id="GO:0008237">
    <property type="term" value="F:metallopeptidase activity"/>
    <property type="evidence" value="ECO:0007669"/>
    <property type="project" value="UniProtKB-KW"/>
</dbReference>
<feature type="transmembrane region" description="Helical" evidence="1">
    <location>
        <begin position="54"/>
        <end position="76"/>
    </location>
</feature>
<keyword evidence="1" id="KW-0812">Transmembrane</keyword>
<dbReference type="GO" id="GO:0006508">
    <property type="term" value="P:proteolysis"/>
    <property type="evidence" value="ECO:0007669"/>
    <property type="project" value="UniProtKB-KW"/>
</dbReference>
<feature type="transmembrane region" description="Helical" evidence="1">
    <location>
        <begin position="96"/>
        <end position="117"/>
    </location>
</feature>
<dbReference type="PANTHER" id="PTHR35864">
    <property type="entry name" value="ZINC METALLOPROTEASE MJ0611-RELATED"/>
    <property type="match status" value="1"/>
</dbReference>
<evidence type="ECO:0000313" key="2">
    <source>
        <dbReference type="EMBL" id="TKR27625.1"/>
    </source>
</evidence>
<dbReference type="Proteomes" id="UP000308037">
    <property type="component" value="Unassembled WGS sequence"/>
</dbReference>
<keyword evidence="2" id="KW-0482">Metalloprotease</keyword>
<dbReference type="OrthoDB" id="86131at2157"/>
<feature type="transmembrane region" description="Helical" evidence="1">
    <location>
        <begin position="161"/>
        <end position="180"/>
    </location>
</feature>
<keyword evidence="2" id="KW-0645">Protease</keyword>
<proteinExistence type="predicted"/>
<keyword evidence="3" id="KW-1185">Reference proteome</keyword>
<feature type="transmembrane region" description="Helical" evidence="1">
    <location>
        <begin position="192"/>
        <end position="213"/>
    </location>
</feature>
<reference evidence="2 3" key="1">
    <citation type="submission" date="2019-04" db="EMBL/GenBank/DDBJ databases">
        <title>Natronomonas sp. F20-122 a newhaloarchaeon isolated from a saline saltern of Isla Bacuta, Huelva, Spain.</title>
        <authorList>
            <person name="Duran-Viseras A."/>
            <person name="Sanchez-Porro C."/>
            <person name="Ventosa A."/>
        </authorList>
    </citation>
    <scope>NUCLEOTIDE SEQUENCE [LARGE SCALE GENOMIC DNA]</scope>
    <source>
        <strain evidence="2 3">F20-122</strain>
    </source>
</reference>
<protein>
    <submittedName>
        <fullName evidence="2">Metalloprotease</fullName>
    </submittedName>
</protein>
<dbReference type="AlphaFoldDB" id="A0A4U5JFS6"/>
<accession>A0A4U5JFS6</accession>
<sequence length="216" mass="22797">MSAIRIDGIRFYPDEIRDLAVAWIALGIAFGVFILVSTGRSVFPDITGAILTPLFARVFLVSMLTVGVGFLLHELAHKVVAVRFGQVASFKADYQMLALCIGAAFAGFLFAAPGAVYHRGRITQRQSGLVSVAGPLTNVALVAVFLPLLVFDGFVGQVGQLGVLINAFLATFNMLPFGPLDGKSVMSWSKPVFGATFVGSALVAIGAILVVGFPSF</sequence>
<evidence type="ECO:0000313" key="3">
    <source>
        <dbReference type="Proteomes" id="UP000308037"/>
    </source>
</evidence>